<accession>A0A362X2B5</accession>
<dbReference type="AlphaFoldDB" id="A0A362X2B5"/>
<dbReference type="Proteomes" id="UP000251545">
    <property type="component" value="Unassembled WGS sequence"/>
</dbReference>
<name>A0A362X2B5_9FLAO</name>
<sequence>MKKTEIKHSKIIHPSKCLFINKPLIKAILKKVLFSLFLCESLNHLELKQSFF</sequence>
<dbReference type="EMBL" id="PVEO01000002">
    <property type="protein sequence ID" value="PQV50405.1"/>
    <property type="molecule type" value="Genomic_DNA"/>
</dbReference>
<protein>
    <submittedName>
        <fullName evidence="1">Uncharacterized protein</fullName>
    </submittedName>
</protein>
<proteinExistence type="predicted"/>
<evidence type="ECO:0000313" key="1">
    <source>
        <dbReference type="EMBL" id="PQV50405.1"/>
    </source>
</evidence>
<evidence type="ECO:0000313" key="2">
    <source>
        <dbReference type="Proteomes" id="UP000251545"/>
    </source>
</evidence>
<comment type="caution">
    <text evidence="1">The sequence shown here is derived from an EMBL/GenBank/DDBJ whole genome shotgun (WGS) entry which is preliminary data.</text>
</comment>
<gene>
    <name evidence="1" type="ORF">CLV33_102266</name>
</gene>
<organism evidence="1 2">
    <name type="scientific">Jejuia pallidilutea</name>
    <dbReference type="NCBI Taxonomy" id="504487"/>
    <lineage>
        <taxon>Bacteria</taxon>
        <taxon>Pseudomonadati</taxon>
        <taxon>Bacteroidota</taxon>
        <taxon>Flavobacteriia</taxon>
        <taxon>Flavobacteriales</taxon>
        <taxon>Flavobacteriaceae</taxon>
        <taxon>Jejuia</taxon>
    </lineage>
</organism>
<reference evidence="1 2" key="1">
    <citation type="submission" date="2018-02" db="EMBL/GenBank/DDBJ databases">
        <title>Genomic Encyclopedia of Archaeal and Bacterial Type Strains, Phase II (KMG-II): from individual species to whole genera.</title>
        <authorList>
            <person name="Goeker M."/>
        </authorList>
    </citation>
    <scope>NUCLEOTIDE SEQUENCE [LARGE SCALE GENOMIC DNA]</scope>
    <source>
        <strain evidence="1 2">DSM 21165</strain>
    </source>
</reference>